<name>A0A1E5H1X4_9ENTE</name>
<dbReference type="RefSeq" id="WP_069634059.1">
    <property type="nucleotide sequence ID" value="NZ_JXKZ01000023.1"/>
</dbReference>
<comment type="caution">
    <text evidence="1">The sequence shown here is derived from an EMBL/GenBank/DDBJ whole genome shotgun (WGS) entry which is preliminary data.</text>
</comment>
<sequence>MSGEHNPVSYKENISLRVAGNQMQKSEGYNLEYVLTSLNLTESMIKKHTYILKVGKDIPKKIESF</sequence>
<proteinExistence type="predicted"/>
<gene>
    <name evidence="1" type="ORF">BCR23_13105</name>
</gene>
<dbReference type="STRING" id="903983.BCR23_13105"/>
<dbReference type="AlphaFoldDB" id="A0A1E5H1X4"/>
<organism evidence="1 2">
    <name type="scientific">Enterococcus quebecensis</name>
    <dbReference type="NCBI Taxonomy" id="903983"/>
    <lineage>
        <taxon>Bacteria</taxon>
        <taxon>Bacillati</taxon>
        <taxon>Bacillota</taxon>
        <taxon>Bacilli</taxon>
        <taxon>Lactobacillales</taxon>
        <taxon>Enterococcaceae</taxon>
        <taxon>Enterococcus</taxon>
    </lineage>
</organism>
<dbReference type="EMBL" id="MIKB01000002">
    <property type="protein sequence ID" value="OEG18872.1"/>
    <property type="molecule type" value="Genomic_DNA"/>
</dbReference>
<protein>
    <submittedName>
        <fullName evidence="1">Uncharacterized protein</fullName>
    </submittedName>
</protein>
<dbReference type="Proteomes" id="UP000094764">
    <property type="component" value="Unassembled WGS sequence"/>
</dbReference>
<reference evidence="2" key="1">
    <citation type="submission" date="2016-09" db="EMBL/GenBank/DDBJ databases">
        <authorList>
            <person name="Gulvik C.A."/>
        </authorList>
    </citation>
    <scope>NUCLEOTIDE SEQUENCE [LARGE SCALE GENOMIC DNA]</scope>
    <source>
        <strain evidence="2">LMG 26306</strain>
    </source>
</reference>
<evidence type="ECO:0000313" key="1">
    <source>
        <dbReference type="EMBL" id="OEG18872.1"/>
    </source>
</evidence>
<evidence type="ECO:0000313" key="2">
    <source>
        <dbReference type="Proteomes" id="UP000094764"/>
    </source>
</evidence>
<keyword evidence="2" id="KW-1185">Reference proteome</keyword>
<accession>A0A1E5H1X4</accession>